<name>A0A2G4EXE1_9CYAN</name>
<dbReference type="EMBL" id="NXIB02000116">
    <property type="protein sequence ID" value="PHX54191.1"/>
    <property type="molecule type" value="Genomic_DNA"/>
</dbReference>
<gene>
    <name evidence="1" type="ORF">CP500_017420</name>
</gene>
<accession>A0A2G4EXE1</accession>
<dbReference type="AlphaFoldDB" id="A0A2G4EXE1"/>
<sequence>MVGGKLIMGLFWAIALKNATLQLAIPSNSQGYRNQSSWVWIKINRVVFAMLVTSAITAHC</sequence>
<comment type="caution">
    <text evidence="1">The sequence shown here is derived from an EMBL/GenBank/DDBJ whole genome shotgun (WGS) entry which is preliminary data.</text>
</comment>
<evidence type="ECO:0000313" key="2">
    <source>
        <dbReference type="Proteomes" id="UP000226442"/>
    </source>
</evidence>
<protein>
    <submittedName>
        <fullName evidence="1">Uncharacterized protein</fullName>
    </submittedName>
</protein>
<proteinExistence type="predicted"/>
<reference evidence="1" key="1">
    <citation type="submission" date="2017-10" db="EMBL/GenBank/DDBJ databases">
        <title>Draft genome sequence of the planktic cyanobacteria Tychonema bourrellyi isolated from alpine lentic freshwater.</title>
        <authorList>
            <person name="Tett A."/>
            <person name="Armanini F."/>
            <person name="Asnicar F."/>
            <person name="Boscaini A."/>
            <person name="Pasolli E."/>
            <person name="Zolfo M."/>
            <person name="Donati C."/>
            <person name="Salmaso N."/>
            <person name="Segata N."/>
        </authorList>
    </citation>
    <scope>NUCLEOTIDE SEQUENCE</scope>
    <source>
        <strain evidence="1">FEM_GT703</strain>
    </source>
</reference>
<dbReference type="Proteomes" id="UP000226442">
    <property type="component" value="Unassembled WGS sequence"/>
</dbReference>
<organism evidence="1 2">
    <name type="scientific">Tychonema bourrellyi FEM_GT703</name>
    <dbReference type="NCBI Taxonomy" id="2040638"/>
    <lineage>
        <taxon>Bacteria</taxon>
        <taxon>Bacillati</taxon>
        <taxon>Cyanobacteriota</taxon>
        <taxon>Cyanophyceae</taxon>
        <taxon>Oscillatoriophycideae</taxon>
        <taxon>Oscillatoriales</taxon>
        <taxon>Microcoleaceae</taxon>
        <taxon>Tychonema</taxon>
    </lineage>
</organism>
<evidence type="ECO:0000313" key="1">
    <source>
        <dbReference type="EMBL" id="PHX54191.1"/>
    </source>
</evidence>
<keyword evidence="2" id="KW-1185">Reference proteome</keyword>